<dbReference type="Gramene" id="ONIVA05G01360.1">
    <property type="protein sequence ID" value="ONIVA05G01360.1"/>
    <property type="gene ID" value="ONIVA05G01360"/>
</dbReference>
<dbReference type="Proteomes" id="UP000006591">
    <property type="component" value="Chromosome 5"/>
</dbReference>
<sequence>MDVMRPVFLCGFVLEEQIEEADSLAPMGFLQNTFSVCVGIGCGIYIAQNYDVPNMKKLMRDWMGKAKEVEESYKKPGGSKN</sequence>
<reference evidence="1" key="2">
    <citation type="submission" date="2018-04" db="EMBL/GenBank/DDBJ databases">
        <title>OnivRS2 (Oryza nivara Reference Sequence Version 2).</title>
        <authorList>
            <person name="Zhang J."/>
            <person name="Kudrna D."/>
            <person name="Lee S."/>
            <person name="Talag J."/>
            <person name="Rajasekar S."/>
            <person name="Welchert J."/>
            <person name="Hsing Y.-I."/>
            <person name="Wing R.A."/>
        </authorList>
    </citation>
    <scope>NUCLEOTIDE SEQUENCE [LARGE SCALE GENOMIC DNA]</scope>
    <source>
        <strain evidence="1">SL10</strain>
    </source>
</reference>
<keyword evidence="2" id="KW-1185">Reference proteome</keyword>
<protein>
    <submittedName>
        <fullName evidence="1">Uncharacterized protein</fullName>
    </submittedName>
</protein>
<dbReference type="PANTHER" id="PTHR33528">
    <property type="entry name" value="OS07G0239500 PROTEIN"/>
    <property type="match status" value="1"/>
</dbReference>
<dbReference type="STRING" id="4536.A0A0E0H8Q5"/>
<dbReference type="Pfam" id="PF15054">
    <property type="entry name" value="DUF4535"/>
    <property type="match status" value="1"/>
</dbReference>
<organism evidence="1">
    <name type="scientific">Oryza nivara</name>
    <name type="common">Indian wild rice</name>
    <name type="synonym">Oryza sativa f. spontanea</name>
    <dbReference type="NCBI Taxonomy" id="4536"/>
    <lineage>
        <taxon>Eukaryota</taxon>
        <taxon>Viridiplantae</taxon>
        <taxon>Streptophyta</taxon>
        <taxon>Embryophyta</taxon>
        <taxon>Tracheophyta</taxon>
        <taxon>Spermatophyta</taxon>
        <taxon>Magnoliopsida</taxon>
        <taxon>Liliopsida</taxon>
        <taxon>Poales</taxon>
        <taxon>Poaceae</taxon>
        <taxon>BOP clade</taxon>
        <taxon>Oryzoideae</taxon>
        <taxon>Oryzeae</taxon>
        <taxon>Oryzinae</taxon>
        <taxon>Oryza</taxon>
    </lineage>
</organism>
<proteinExistence type="predicted"/>
<evidence type="ECO:0000313" key="1">
    <source>
        <dbReference type="EnsemblPlants" id="ONIVA05G01360.1"/>
    </source>
</evidence>
<dbReference type="InterPro" id="IPR027854">
    <property type="entry name" value="STMP1"/>
</dbReference>
<reference evidence="1" key="1">
    <citation type="submission" date="2015-04" db="UniProtKB">
        <authorList>
            <consortium name="EnsemblPlants"/>
        </authorList>
    </citation>
    <scope>IDENTIFICATION</scope>
    <source>
        <strain evidence="1">SL10</strain>
    </source>
</reference>
<accession>A0A0E0H8Q5</accession>
<dbReference type="OMA" id="TICGIYI"/>
<dbReference type="EnsemblPlants" id="ONIVA05G01360.1">
    <property type="protein sequence ID" value="ONIVA05G01360.1"/>
    <property type="gene ID" value="ONIVA05G01360"/>
</dbReference>
<dbReference type="PANTHER" id="PTHR33528:SF17">
    <property type="entry name" value="TRANSMEMBRANE PROTEIN"/>
    <property type="match status" value="1"/>
</dbReference>
<dbReference type="eggNOG" id="ENOG502T0QX">
    <property type="taxonomic scope" value="Eukaryota"/>
</dbReference>
<dbReference type="HOGENOM" id="CLU_193426_0_0_1"/>
<dbReference type="AlphaFoldDB" id="A0A0E0H8Q5"/>
<name>A0A0E0H8Q5_ORYNI</name>
<evidence type="ECO:0000313" key="2">
    <source>
        <dbReference type="Proteomes" id="UP000006591"/>
    </source>
</evidence>